<keyword evidence="5" id="KW-0479">Metal-binding</keyword>
<dbReference type="SUPFAM" id="SSF56655">
    <property type="entry name" value="Carbohydrate phosphatase"/>
    <property type="match status" value="1"/>
</dbReference>
<organism evidence="8">
    <name type="scientific">marine sediment metagenome</name>
    <dbReference type="NCBI Taxonomy" id="412755"/>
    <lineage>
        <taxon>unclassified sequences</taxon>
        <taxon>metagenomes</taxon>
        <taxon>ecological metagenomes</taxon>
    </lineage>
</organism>
<dbReference type="PRINTS" id="PR01959">
    <property type="entry name" value="SBIMPHPHTASE"/>
</dbReference>
<dbReference type="GO" id="GO:0046872">
    <property type="term" value="F:metal ion binding"/>
    <property type="evidence" value="ECO:0007669"/>
    <property type="project" value="UniProtKB-KW"/>
</dbReference>
<dbReference type="Gene3D" id="3.30.540.10">
    <property type="entry name" value="Fructose-1,6-Bisphosphatase, subunit A, domain 1"/>
    <property type="match status" value="1"/>
</dbReference>
<dbReference type="Gene3D" id="3.40.190.80">
    <property type="match status" value="1"/>
</dbReference>
<dbReference type="EMBL" id="LAZR01000550">
    <property type="protein sequence ID" value="KKN64578.1"/>
    <property type="molecule type" value="Genomic_DNA"/>
</dbReference>
<comment type="cofactor">
    <cofactor evidence="2">
        <name>Mg(2+)</name>
        <dbReference type="ChEBI" id="CHEBI:18420"/>
    </cofactor>
</comment>
<dbReference type="EC" id="3.1.3.25" evidence="4"/>
<dbReference type="GO" id="GO:0046854">
    <property type="term" value="P:phosphatidylinositol phosphate biosynthetic process"/>
    <property type="evidence" value="ECO:0007669"/>
    <property type="project" value="InterPro"/>
</dbReference>
<dbReference type="Pfam" id="PF00459">
    <property type="entry name" value="Inositol_P"/>
    <property type="match status" value="1"/>
</dbReference>
<dbReference type="PROSITE" id="PS00630">
    <property type="entry name" value="IMP_2"/>
    <property type="match status" value="1"/>
</dbReference>
<evidence type="ECO:0000256" key="1">
    <source>
        <dbReference type="ARBA" id="ARBA00001033"/>
    </source>
</evidence>
<comment type="catalytic activity">
    <reaction evidence="1">
        <text>a myo-inositol phosphate + H2O = myo-inositol + phosphate</text>
        <dbReference type="Rhea" id="RHEA:24056"/>
        <dbReference type="ChEBI" id="CHEBI:15377"/>
        <dbReference type="ChEBI" id="CHEBI:17268"/>
        <dbReference type="ChEBI" id="CHEBI:43474"/>
        <dbReference type="ChEBI" id="CHEBI:84139"/>
        <dbReference type="EC" id="3.1.3.25"/>
    </reaction>
</comment>
<dbReference type="FunFam" id="3.40.190.80:FF:000002">
    <property type="entry name" value="Inositol-1-monophosphatase"/>
    <property type="match status" value="1"/>
</dbReference>
<evidence type="ECO:0000313" key="8">
    <source>
        <dbReference type="EMBL" id="KKN64578.1"/>
    </source>
</evidence>
<dbReference type="PANTHER" id="PTHR20854">
    <property type="entry name" value="INOSITOL MONOPHOSPHATASE"/>
    <property type="match status" value="1"/>
</dbReference>
<dbReference type="PRINTS" id="PR00377">
    <property type="entry name" value="IMPHPHTASES"/>
</dbReference>
<dbReference type="GO" id="GO:0007165">
    <property type="term" value="P:signal transduction"/>
    <property type="evidence" value="ECO:0007669"/>
    <property type="project" value="TreeGrafter"/>
</dbReference>
<evidence type="ECO:0000256" key="3">
    <source>
        <dbReference type="ARBA" id="ARBA00009759"/>
    </source>
</evidence>
<proteinExistence type="inferred from homology"/>
<keyword evidence="7" id="KW-0460">Magnesium</keyword>
<dbReference type="InterPro" id="IPR033942">
    <property type="entry name" value="IMPase"/>
</dbReference>
<comment type="caution">
    <text evidence="8">The sequence shown here is derived from an EMBL/GenBank/DDBJ whole genome shotgun (WGS) entry which is preliminary data.</text>
</comment>
<evidence type="ECO:0000256" key="7">
    <source>
        <dbReference type="ARBA" id="ARBA00022842"/>
    </source>
</evidence>
<comment type="similarity">
    <text evidence="3">Belongs to the inositol monophosphatase superfamily.</text>
</comment>
<dbReference type="CDD" id="cd01639">
    <property type="entry name" value="IMPase"/>
    <property type="match status" value="1"/>
</dbReference>
<dbReference type="AlphaFoldDB" id="A0A0F9VFI8"/>
<keyword evidence="6" id="KW-0378">Hydrolase</keyword>
<dbReference type="GO" id="GO:0006020">
    <property type="term" value="P:inositol metabolic process"/>
    <property type="evidence" value="ECO:0007669"/>
    <property type="project" value="TreeGrafter"/>
</dbReference>
<evidence type="ECO:0000256" key="6">
    <source>
        <dbReference type="ARBA" id="ARBA00022801"/>
    </source>
</evidence>
<reference evidence="8" key="1">
    <citation type="journal article" date="2015" name="Nature">
        <title>Complex archaea that bridge the gap between prokaryotes and eukaryotes.</title>
        <authorList>
            <person name="Spang A."/>
            <person name="Saw J.H."/>
            <person name="Jorgensen S.L."/>
            <person name="Zaremba-Niedzwiedzka K."/>
            <person name="Martijn J."/>
            <person name="Lind A.E."/>
            <person name="van Eijk R."/>
            <person name="Schleper C."/>
            <person name="Guy L."/>
            <person name="Ettema T.J."/>
        </authorList>
    </citation>
    <scope>NUCLEOTIDE SEQUENCE</scope>
</reference>
<protein>
    <recommendedName>
        <fullName evidence="4">inositol-phosphate phosphatase</fullName>
        <ecNumber evidence="4">3.1.3.25</ecNumber>
    </recommendedName>
</protein>
<dbReference type="InterPro" id="IPR020550">
    <property type="entry name" value="Inositol_monophosphatase_CS"/>
</dbReference>
<dbReference type="InterPro" id="IPR022337">
    <property type="entry name" value="Inositol_monophosphatase_SuhB"/>
</dbReference>
<evidence type="ECO:0000256" key="2">
    <source>
        <dbReference type="ARBA" id="ARBA00001946"/>
    </source>
</evidence>
<evidence type="ECO:0000256" key="4">
    <source>
        <dbReference type="ARBA" id="ARBA00013106"/>
    </source>
</evidence>
<name>A0A0F9VFI8_9ZZZZ</name>
<accession>A0A0F9VFI8</accession>
<sequence>MDRYLEAAKDAAQKAGRILSENIDKSSTIFYKGTVDLVTNFDHQSQEAIFKHLSSCFPGHDFLGEEGLNKKEGAGFRWIFDPLDGTTNYAHSFPIFCVSIALERKGEIVLGVVYDPMRKEMFSAIKGEGAFLNGKEIKVSYVDDLDKSLIATGFPYDIRVSEVNNIVHFNNFLTRVQGIRRCGSAAMDLCYVACGRFDGFWELKLQPWDIAAGALVAQEGGGRISDFKNHEFSIFDSEILTTNGLIHQQMVDVLQMENVKV</sequence>
<gene>
    <name evidence="8" type="ORF">LCGC14_0490040</name>
</gene>
<dbReference type="FunFam" id="3.30.540.10:FF:000003">
    <property type="entry name" value="Inositol-1-monophosphatase"/>
    <property type="match status" value="1"/>
</dbReference>
<dbReference type="InterPro" id="IPR000760">
    <property type="entry name" value="Inositol_monophosphatase-like"/>
</dbReference>
<evidence type="ECO:0000256" key="5">
    <source>
        <dbReference type="ARBA" id="ARBA00022723"/>
    </source>
</evidence>
<dbReference type="PANTHER" id="PTHR20854:SF4">
    <property type="entry name" value="INOSITOL-1-MONOPHOSPHATASE-RELATED"/>
    <property type="match status" value="1"/>
</dbReference>
<dbReference type="GO" id="GO:0008934">
    <property type="term" value="F:inositol monophosphate 1-phosphatase activity"/>
    <property type="evidence" value="ECO:0007669"/>
    <property type="project" value="InterPro"/>
</dbReference>